<proteinExistence type="predicted"/>
<dbReference type="EMBL" id="CP081303">
    <property type="protein sequence ID" value="QZE12980.1"/>
    <property type="molecule type" value="Genomic_DNA"/>
</dbReference>
<organism evidence="1 2">
    <name type="scientific">Halosquirtibacter laminarini</name>
    <dbReference type="NCBI Taxonomy" id="3374600"/>
    <lineage>
        <taxon>Bacteria</taxon>
        <taxon>Pseudomonadati</taxon>
        <taxon>Bacteroidota</taxon>
        <taxon>Bacteroidia</taxon>
        <taxon>Marinilabiliales</taxon>
        <taxon>Prolixibacteraceae</taxon>
        <taxon>Halosquirtibacter</taxon>
    </lineage>
</organism>
<dbReference type="Proteomes" id="UP000826212">
    <property type="component" value="Chromosome"/>
</dbReference>
<name>A0AC61NM28_9BACT</name>
<evidence type="ECO:0000313" key="1">
    <source>
        <dbReference type="EMBL" id="QZE12980.1"/>
    </source>
</evidence>
<gene>
    <name evidence="1" type="ORF">K4L44_10305</name>
</gene>
<protein>
    <submittedName>
        <fullName evidence="1">GNAT family N-acetyltransferase</fullName>
    </submittedName>
</protein>
<keyword evidence="2" id="KW-1185">Reference proteome</keyword>
<evidence type="ECO:0000313" key="2">
    <source>
        <dbReference type="Proteomes" id="UP000826212"/>
    </source>
</evidence>
<reference evidence="1" key="1">
    <citation type="submission" date="2021-08" db="EMBL/GenBank/DDBJ databases">
        <title>Novel anaerobic bacterium isolated from sea squirt in East Sea, Republic of Korea.</title>
        <authorList>
            <person name="Nguyen T.H."/>
            <person name="Li Z."/>
            <person name="Lee Y.-J."/>
            <person name="Ko J."/>
            <person name="Kim S.-G."/>
        </authorList>
    </citation>
    <scope>NUCLEOTIDE SEQUENCE</scope>
    <source>
        <strain evidence="1">KCTC 25031</strain>
    </source>
</reference>
<sequence>MKHTLETQDSHFETVLDILSQSFPLEERRDKDCFITVMEEDCFYPCYYQIGEKVVAILFYWRFKELCYIEHFAVGKKFRGSGIGESILQQFIDEMDIPIVLEVEKPIDMNHWRRISFYERNGFYLLKQGYLQPAYRLGDKKVMLSLMSYPLPLDNSLINEFVTKYHPIIYPILE</sequence>
<accession>A0AC61NM28</accession>